<keyword evidence="6" id="KW-0547">Nucleotide-binding</keyword>
<dbReference type="NCBIfam" id="NF009814">
    <property type="entry name" value="PRK13299.1"/>
    <property type="match status" value="1"/>
</dbReference>
<feature type="domain" description="Poly A polymerase head" evidence="10">
    <location>
        <begin position="30"/>
        <end position="150"/>
    </location>
</feature>
<dbReference type="InterPro" id="IPR043519">
    <property type="entry name" value="NT_sf"/>
</dbReference>
<dbReference type="SUPFAM" id="SSF81301">
    <property type="entry name" value="Nucleotidyltransferase"/>
    <property type="match status" value="1"/>
</dbReference>
<keyword evidence="5" id="KW-0479">Metal-binding</keyword>
<evidence type="ECO:0000256" key="5">
    <source>
        <dbReference type="ARBA" id="ARBA00022723"/>
    </source>
</evidence>
<dbReference type="InterPro" id="IPR002646">
    <property type="entry name" value="PolA_pol_head_dom"/>
</dbReference>
<evidence type="ECO:0000256" key="4">
    <source>
        <dbReference type="ARBA" id="ARBA00022695"/>
    </source>
</evidence>
<dbReference type="GO" id="GO:0046872">
    <property type="term" value="F:metal ion binding"/>
    <property type="evidence" value="ECO:0007669"/>
    <property type="project" value="UniProtKB-KW"/>
</dbReference>
<feature type="domain" description="CCA-adding enzyme C-terminal" evidence="12">
    <location>
        <begin position="265"/>
        <end position="382"/>
    </location>
</feature>
<proteinExistence type="inferred from homology"/>
<accession>U2QAE1</accession>
<organism evidence="13 14">
    <name type="scientific">Gemella bergeri ATCC 700627</name>
    <dbReference type="NCBI Taxonomy" id="1321820"/>
    <lineage>
        <taxon>Bacteria</taxon>
        <taxon>Bacillati</taxon>
        <taxon>Bacillota</taxon>
        <taxon>Bacilli</taxon>
        <taxon>Bacillales</taxon>
        <taxon>Gemellaceae</taxon>
        <taxon>Gemella</taxon>
    </lineage>
</organism>
<dbReference type="PANTHER" id="PTHR46173:SF1">
    <property type="entry name" value="CCA TRNA NUCLEOTIDYLTRANSFERASE 1, MITOCHONDRIAL"/>
    <property type="match status" value="1"/>
</dbReference>
<dbReference type="PROSITE" id="PS51450">
    <property type="entry name" value="LRR"/>
    <property type="match status" value="1"/>
</dbReference>
<dbReference type="Proteomes" id="UP000016637">
    <property type="component" value="Unassembled WGS sequence"/>
</dbReference>
<sequence>MLEYSNELFKEKFNTAVEILKIFENNNFKAYFVGGCVRDYILKKEFSDIDITTNALPEEIKTIFDRTIDTGIKHGTVTIFHKGNYYEVTTFRTELDYTNHRSPDKVEFVSSLEKDLERRDFTINAMALDSRGRLYDFHNGLSDLNHKIIRTVNSPNERFNEDALRMLRAFRFSSKLEFKIEDETYNAIVKNKELIKFVSIERVVVEFKKLLQEKGNKNALGQLISSKIGCYIPFIKFIEEYTDFADFTFSQALYWLMYFNNIELLELKKLKLSNNEIKKIKKYKKIKLEFDKKTPLEVMIYDFGREDVKFIVDIFKIMSTEKIKDIYLPILNFSEIEITSEEIIKIINKKPGSWIKEVSRLIEVNILLNNLQNNNKGIIDFLLKLKDKI</sequence>
<evidence type="ECO:0000313" key="14">
    <source>
        <dbReference type="Proteomes" id="UP000016637"/>
    </source>
</evidence>
<dbReference type="Gene3D" id="1.10.246.80">
    <property type="match status" value="1"/>
</dbReference>
<evidence type="ECO:0000256" key="3">
    <source>
        <dbReference type="ARBA" id="ARBA00022694"/>
    </source>
</evidence>
<dbReference type="GO" id="GO:0000049">
    <property type="term" value="F:tRNA binding"/>
    <property type="evidence" value="ECO:0007669"/>
    <property type="project" value="TreeGrafter"/>
</dbReference>
<dbReference type="PANTHER" id="PTHR46173">
    <property type="entry name" value="CCA TRNA NUCLEOTIDYLTRANSFERASE 1, MITOCHONDRIAL"/>
    <property type="match status" value="1"/>
</dbReference>
<reference evidence="13 14" key="1">
    <citation type="submission" date="2013-08" db="EMBL/GenBank/DDBJ databases">
        <authorList>
            <person name="Weinstock G."/>
            <person name="Sodergren E."/>
            <person name="Wylie T."/>
            <person name="Fulton L."/>
            <person name="Fulton R."/>
            <person name="Fronick C."/>
            <person name="O'Laughlin M."/>
            <person name="Godfrey J."/>
            <person name="Miner T."/>
            <person name="Herter B."/>
            <person name="Appelbaum E."/>
            <person name="Cordes M."/>
            <person name="Lek S."/>
            <person name="Wollam A."/>
            <person name="Pepin K.H."/>
            <person name="Palsikar V.B."/>
            <person name="Mitreva M."/>
            <person name="Wilson R.K."/>
        </authorList>
    </citation>
    <scope>NUCLEOTIDE SEQUENCE [LARGE SCALE GENOMIC DNA]</scope>
    <source>
        <strain evidence="13 14">ATCC 700627</strain>
    </source>
</reference>
<dbReference type="GO" id="GO:0008033">
    <property type="term" value="P:tRNA processing"/>
    <property type="evidence" value="ECO:0007669"/>
    <property type="project" value="UniProtKB-KW"/>
</dbReference>
<dbReference type="HOGENOM" id="CLU_015961_3_0_9"/>
<evidence type="ECO:0000259" key="11">
    <source>
        <dbReference type="Pfam" id="PF12627"/>
    </source>
</evidence>
<keyword evidence="2 9" id="KW-0808">Transferase</keyword>
<evidence type="ECO:0000259" key="10">
    <source>
        <dbReference type="Pfam" id="PF01743"/>
    </source>
</evidence>
<dbReference type="Gene3D" id="3.30.460.10">
    <property type="entry name" value="Beta Polymerase, domain 2"/>
    <property type="match status" value="1"/>
</dbReference>
<dbReference type="RefSeq" id="WP_021752767.1">
    <property type="nucleotide sequence ID" value="NZ_KI271821.1"/>
</dbReference>
<dbReference type="AlphaFoldDB" id="U2QAE1"/>
<dbReference type="SUPFAM" id="SSF81891">
    <property type="entry name" value="Poly A polymerase C-terminal region-like"/>
    <property type="match status" value="1"/>
</dbReference>
<dbReference type="Pfam" id="PF13735">
    <property type="entry name" value="tRNA_NucTran2_2"/>
    <property type="match status" value="1"/>
</dbReference>
<evidence type="ECO:0000256" key="9">
    <source>
        <dbReference type="RuleBase" id="RU003953"/>
    </source>
</evidence>
<name>U2QAE1_9BACL</name>
<comment type="caution">
    <text evidence="13">The sequence shown here is derived from an EMBL/GenBank/DDBJ whole genome shotgun (WGS) entry which is preliminary data.</text>
</comment>
<evidence type="ECO:0000256" key="7">
    <source>
        <dbReference type="ARBA" id="ARBA00022842"/>
    </source>
</evidence>
<evidence type="ECO:0000259" key="12">
    <source>
        <dbReference type="Pfam" id="PF13735"/>
    </source>
</evidence>
<evidence type="ECO:0000256" key="2">
    <source>
        <dbReference type="ARBA" id="ARBA00022679"/>
    </source>
</evidence>
<dbReference type="GO" id="GO:0016779">
    <property type="term" value="F:nucleotidyltransferase activity"/>
    <property type="evidence" value="ECO:0007669"/>
    <property type="project" value="UniProtKB-KW"/>
</dbReference>
<dbReference type="InterPro" id="IPR032828">
    <property type="entry name" value="PolyA_RNA-bd"/>
</dbReference>
<dbReference type="InterPro" id="IPR032810">
    <property type="entry name" value="CCA-adding_enz_C"/>
</dbReference>
<keyword evidence="4" id="KW-0548">Nucleotidyltransferase</keyword>
<dbReference type="InterPro" id="IPR001611">
    <property type="entry name" value="Leu-rich_rpt"/>
</dbReference>
<keyword evidence="8 9" id="KW-0694">RNA-binding</keyword>
<evidence type="ECO:0000256" key="6">
    <source>
        <dbReference type="ARBA" id="ARBA00022741"/>
    </source>
</evidence>
<keyword evidence="3" id="KW-0819">tRNA processing</keyword>
<gene>
    <name evidence="13" type="ORF">HMPREF1983_00406</name>
</gene>
<dbReference type="PATRIC" id="fig|1321820.3.peg.399"/>
<evidence type="ECO:0000256" key="8">
    <source>
        <dbReference type="ARBA" id="ARBA00022884"/>
    </source>
</evidence>
<comment type="cofactor">
    <cofactor evidence="1">
        <name>Mg(2+)</name>
        <dbReference type="ChEBI" id="CHEBI:18420"/>
    </cofactor>
</comment>
<dbReference type="CDD" id="cd05398">
    <property type="entry name" value="NT_ClassII-CCAase"/>
    <property type="match status" value="1"/>
</dbReference>
<comment type="similarity">
    <text evidence="9">Belongs to the tRNA nucleotidyltransferase/poly(A) polymerase family.</text>
</comment>
<evidence type="ECO:0000256" key="1">
    <source>
        <dbReference type="ARBA" id="ARBA00001946"/>
    </source>
</evidence>
<feature type="domain" description="tRNA nucleotidyltransferase/poly(A) polymerase RNA and SrmB- binding" evidence="11">
    <location>
        <begin position="178"/>
        <end position="228"/>
    </location>
</feature>
<dbReference type="InterPro" id="IPR050264">
    <property type="entry name" value="Bact_CCA-adding_enz_type3_sf"/>
</dbReference>
<evidence type="ECO:0000313" key="13">
    <source>
        <dbReference type="EMBL" id="ERK59805.1"/>
    </source>
</evidence>
<dbReference type="Gene3D" id="1.10.3090.10">
    <property type="entry name" value="cca-adding enzyme, domain 2"/>
    <property type="match status" value="1"/>
</dbReference>
<keyword evidence="14" id="KW-1185">Reference proteome</keyword>
<protein>
    <submittedName>
        <fullName evidence="13">tRNA nucleotidyltransferase/poly(A) polymerase family protein</fullName>
    </submittedName>
</protein>
<dbReference type="EMBL" id="AWVP01000020">
    <property type="protein sequence ID" value="ERK59805.1"/>
    <property type="molecule type" value="Genomic_DNA"/>
</dbReference>
<keyword evidence="7" id="KW-0460">Magnesium</keyword>
<dbReference type="Pfam" id="PF01743">
    <property type="entry name" value="PolyA_pol"/>
    <property type="match status" value="1"/>
</dbReference>
<dbReference type="Pfam" id="PF12627">
    <property type="entry name" value="PolyA_pol_RNAbd"/>
    <property type="match status" value="1"/>
</dbReference>
<dbReference type="GO" id="GO:0000166">
    <property type="term" value="F:nucleotide binding"/>
    <property type="evidence" value="ECO:0007669"/>
    <property type="project" value="UniProtKB-KW"/>
</dbReference>
<dbReference type="eggNOG" id="COG0617">
    <property type="taxonomic scope" value="Bacteria"/>
</dbReference>